<gene>
    <name evidence="1" type="ORF">EIKCOROL_02048</name>
</gene>
<organism evidence="1 2">
    <name type="scientific">Eikenella corrodens ATCC 23834</name>
    <dbReference type="NCBI Taxonomy" id="546274"/>
    <lineage>
        <taxon>Bacteria</taxon>
        <taxon>Pseudomonadati</taxon>
        <taxon>Pseudomonadota</taxon>
        <taxon>Betaproteobacteria</taxon>
        <taxon>Neisseriales</taxon>
        <taxon>Neisseriaceae</taxon>
        <taxon>Eikenella</taxon>
    </lineage>
</organism>
<comment type="caution">
    <text evidence="1">The sequence shown here is derived from an EMBL/GenBank/DDBJ whole genome shotgun (WGS) entry which is preliminary data.</text>
</comment>
<evidence type="ECO:0000313" key="1">
    <source>
        <dbReference type="EMBL" id="EEG23326.1"/>
    </source>
</evidence>
<proteinExistence type="predicted"/>
<protein>
    <submittedName>
        <fullName evidence="1">Uncharacterized protein</fullName>
    </submittedName>
</protein>
<accession>C0DXE2</accession>
<name>C0DXE2_EIKCO</name>
<dbReference type="AlphaFoldDB" id="C0DXE2"/>
<evidence type="ECO:0000313" key="2">
    <source>
        <dbReference type="Proteomes" id="UP000005837"/>
    </source>
</evidence>
<dbReference type="EMBL" id="ACEA01000043">
    <property type="protein sequence ID" value="EEG23326.1"/>
    <property type="molecule type" value="Genomic_DNA"/>
</dbReference>
<reference evidence="1 2" key="1">
    <citation type="submission" date="2009-01" db="EMBL/GenBank/DDBJ databases">
        <authorList>
            <person name="Fulton L."/>
            <person name="Clifton S."/>
            <person name="Chinwalla A.T."/>
            <person name="Mitreva M."/>
            <person name="Sodergren E."/>
            <person name="Weinstock G."/>
            <person name="Clifton S."/>
            <person name="Dooling D.J."/>
            <person name="Fulton B."/>
            <person name="Minx P."/>
            <person name="Pepin K.H."/>
            <person name="Johnson M."/>
            <person name="Bhonagiri V."/>
            <person name="Nash W.E."/>
            <person name="Mardis E.R."/>
            <person name="Wilson R.K."/>
        </authorList>
    </citation>
    <scope>NUCLEOTIDE SEQUENCE [LARGE SCALE GENOMIC DNA]</scope>
    <source>
        <strain evidence="1 2">ATCC 23834</strain>
    </source>
</reference>
<dbReference type="HOGENOM" id="CLU_3215611_0_0_4"/>
<dbReference type="Proteomes" id="UP000005837">
    <property type="component" value="Unassembled WGS sequence"/>
</dbReference>
<sequence>MIIGCENQWDYSSKPPRWRECELHQFKLGMAAGRSGKYGTAAKQ</sequence>